<name>A0AAW1XE48_RUBAR</name>
<evidence type="ECO:0000313" key="3">
    <source>
        <dbReference type="Proteomes" id="UP001457282"/>
    </source>
</evidence>
<dbReference type="Gene3D" id="2.60.210.10">
    <property type="entry name" value="Apoptosis, Tumor Necrosis Factor Receptor Associated Protein 2, Chain A"/>
    <property type="match status" value="2"/>
</dbReference>
<dbReference type="EMBL" id="JBEDUW010000004">
    <property type="protein sequence ID" value="KAK9934183.1"/>
    <property type="molecule type" value="Genomic_DNA"/>
</dbReference>
<feature type="domain" description="MATH" evidence="1">
    <location>
        <begin position="20"/>
        <end position="156"/>
    </location>
</feature>
<organism evidence="2 3">
    <name type="scientific">Rubus argutus</name>
    <name type="common">Southern blackberry</name>
    <dbReference type="NCBI Taxonomy" id="59490"/>
    <lineage>
        <taxon>Eukaryota</taxon>
        <taxon>Viridiplantae</taxon>
        <taxon>Streptophyta</taxon>
        <taxon>Embryophyta</taxon>
        <taxon>Tracheophyta</taxon>
        <taxon>Spermatophyta</taxon>
        <taxon>Magnoliopsida</taxon>
        <taxon>eudicotyledons</taxon>
        <taxon>Gunneridae</taxon>
        <taxon>Pentapetalae</taxon>
        <taxon>rosids</taxon>
        <taxon>fabids</taxon>
        <taxon>Rosales</taxon>
        <taxon>Rosaceae</taxon>
        <taxon>Rosoideae</taxon>
        <taxon>Rosoideae incertae sedis</taxon>
        <taxon>Rubus</taxon>
    </lineage>
</organism>
<accession>A0AAW1XE48</accession>
<dbReference type="SUPFAM" id="SSF49599">
    <property type="entry name" value="TRAF domain-like"/>
    <property type="match status" value="2"/>
</dbReference>
<proteinExistence type="predicted"/>
<dbReference type="PANTHER" id="PTHR46162">
    <property type="entry name" value="TRAF-LIKE FAMILY PROTEIN"/>
    <property type="match status" value="1"/>
</dbReference>
<gene>
    <name evidence="2" type="ORF">M0R45_021335</name>
</gene>
<dbReference type="Proteomes" id="UP001457282">
    <property type="component" value="Unassembled WGS sequence"/>
</dbReference>
<reference evidence="2 3" key="1">
    <citation type="journal article" date="2023" name="G3 (Bethesda)">
        <title>A chromosome-length genome assembly and annotation of blackberry (Rubus argutus, cv. 'Hillquist').</title>
        <authorList>
            <person name="Bruna T."/>
            <person name="Aryal R."/>
            <person name="Dudchenko O."/>
            <person name="Sargent D.J."/>
            <person name="Mead D."/>
            <person name="Buti M."/>
            <person name="Cavallini A."/>
            <person name="Hytonen T."/>
            <person name="Andres J."/>
            <person name="Pham M."/>
            <person name="Weisz D."/>
            <person name="Mascagni F."/>
            <person name="Usai G."/>
            <person name="Natali L."/>
            <person name="Bassil N."/>
            <person name="Fernandez G.E."/>
            <person name="Lomsadze A."/>
            <person name="Armour M."/>
            <person name="Olukolu B."/>
            <person name="Poorten T."/>
            <person name="Britton C."/>
            <person name="Davik J."/>
            <person name="Ashrafi H."/>
            <person name="Aiden E.L."/>
            <person name="Borodovsky M."/>
            <person name="Worthington M."/>
        </authorList>
    </citation>
    <scope>NUCLEOTIDE SEQUENCE [LARGE SCALE GENOMIC DNA]</scope>
    <source>
        <strain evidence="2">PI 553951</strain>
    </source>
</reference>
<dbReference type="Pfam" id="PF22486">
    <property type="entry name" value="MATH_2"/>
    <property type="match status" value="2"/>
</dbReference>
<dbReference type="InterPro" id="IPR002083">
    <property type="entry name" value="MATH/TRAF_dom"/>
</dbReference>
<dbReference type="InterPro" id="IPR008974">
    <property type="entry name" value="TRAF-like"/>
</dbReference>
<comment type="caution">
    <text evidence="2">The sequence shown here is derived from an EMBL/GenBank/DDBJ whole genome shotgun (WGS) entry which is preliminary data.</text>
</comment>
<dbReference type="PANTHER" id="PTHR46162:SF2">
    <property type="entry name" value="ANKYRIN REPEAT-CONTAINING PROTEIN-RELATED"/>
    <property type="match status" value="1"/>
</dbReference>
<sequence length="306" mass="34411">MAILNSDQDGVFRSLSDSLPTHCSLNIKMFSLLTEYLSLDGYESNKFEAGGYKWKLVLYPNGNKKKNVEDHISVYLRIAGAKSLPTGWGVSVDFRLFLLDQNKGMYLVIEDAFTKHKWLHGGMLDVGFDKLIPLKEFTDASNGYLIADKCVFGAEVFVCKERKIGAAECLSSIKGAHTYKHVWKLEKFSKLNARYYESEPFSVAGQNWVIVLYPKGDGASSKDIFLSLFLKLAKTPPVPKVFTEFSLRIVDQKQDGSHIRLTSKHCFTSNVGYGSCKFIKRDDLRPFLKNDTCLVEAEVSVRGIAT</sequence>
<evidence type="ECO:0000313" key="2">
    <source>
        <dbReference type="EMBL" id="KAK9934183.1"/>
    </source>
</evidence>
<evidence type="ECO:0000259" key="1">
    <source>
        <dbReference type="PROSITE" id="PS50144"/>
    </source>
</evidence>
<protein>
    <recommendedName>
        <fullName evidence="1">MATH domain-containing protein</fullName>
    </recommendedName>
</protein>
<dbReference type="CDD" id="cd00121">
    <property type="entry name" value="MATH"/>
    <property type="match status" value="2"/>
</dbReference>
<keyword evidence="3" id="KW-1185">Reference proteome</keyword>
<feature type="domain" description="MATH" evidence="1">
    <location>
        <begin position="178"/>
        <end position="299"/>
    </location>
</feature>
<dbReference type="SMART" id="SM00061">
    <property type="entry name" value="MATH"/>
    <property type="match status" value="2"/>
</dbReference>
<dbReference type="AlphaFoldDB" id="A0AAW1XE48"/>
<dbReference type="PROSITE" id="PS50144">
    <property type="entry name" value="MATH"/>
    <property type="match status" value="2"/>
</dbReference>